<evidence type="ECO:0000313" key="1">
    <source>
        <dbReference type="EMBL" id="KAJ1520415.1"/>
    </source>
</evidence>
<name>A0AAV7X5V1_9NEOP</name>
<organism evidence="1 2">
    <name type="scientific">Megalurothrips usitatus</name>
    <name type="common">bean blossom thrips</name>
    <dbReference type="NCBI Taxonomy" id="439358"/>
    <lineage>
        <taxon>Eukaryota</taxon>
        <taxon>Metazoa</taxon>
        <taxon>Ecdysozoa</taxon>
        <taxon>Arthropoda</taxon>
        <taxon>Hexapoda</taxon>
        <taxon>Insecta</taxon>
        <taxon>Pterygota</taxon>
        <taxon>Neoptera</taxon>
        <taxon>Paraneoptera</taxon>
        <taxon>Thysanoptera</taxon>
        <taxon>Terebrantia</taxon>
        <taxon>Thripoidea</taxon>
        <taxon>Thripidae</taxon>
        <taxon>Megalurothrips</taxon>
    </lineage>
</organism>
<gene>
    <name evidence="1" type="ORF">ONE63_003547</name>
</gene>
<dbReference type="Proteomes" id="UP001075354">
    <property type="component" value="Chromosome 14"/>
</dbReference>
<comment type="caution">
    <text evidence="1">The sequence shown here is derived from an EMBL/GenBank/DDBJ whole genome shotgun (WGS) entry which is preliminary data.</text>
</comment>
<dbReference type="EMBL" id="JAPTSV010000014">
    <property type="protein sequence ID" value="KAJ1520415.1"/>
    <property type="molecule type" value="Genomic_DNA"/>
</dbReference>
<reference evidence="1" key="1">
    <citation type="submission" date="2022-12" db="EMBL/GenBank/DDBJ databases">
        <title>Chromosome-level genome assembly of the bean flower thrips Megalurothrips usitatus.</title>
        <authorList>
            <person name="Ma L."/>
            <person name="Liu Q."/>
            <person name="Li H."/>
            <person name="Cai W."/>
        </authorList>
    </citation>
    <scope>NUCLEOTIDE SEQUENCE</scope>
    <source>
        <strain evidence="1">Cailab_2022a</strain>
    </source>
</reference>
<protein>
    <submittedName>
        <fullName evidence="1">Uncharacterized protein</fullName>
    </submittedName>
</protein>
<keyword evidence="2" id="KW-1185">Reference proteome</keyword>
<evidence type="ECO:0000313" key="2">
    <source>
        <dbReference type="Proteomes" id="UP001075354"/>
    </source>
</evidence>
<dbReference type="AlphaFoldDB" id="A0AAV7X5V1"/>
<accession>A0AAV7X5V1</accession>
<proteinExistence type="predicted"/>
<sequence length="115" mass="13101">MTNRCTGSISPSHCEYYGRWSFSNNLCALTVARGMLWTPFVDSVSPPFKCPHPEGLRYVNNATLDLAMAQVLVGFVTVEKFIWPTEVQLWNEKEQLAVCLQGTVEMRRVLMRTKT</sequence>